<evidence type="ECO:0000313" key="2">
    <source>
        <dbReference type="Proteomes" id="UP001219297"/>
    </source>
</evidence>
<comment type="caution">
    <text evidence="1">The sequence shown here is derived from an EMBL/GenBank/DDBJ whole genome shotgun (WGS) entry which is preliminary data.</text>
</comment>
<protein>
    <recommendedName>
        <fullName evidence="3">Antitoxin HicB</fullName>
    </recommendedName>
</protein>
<name>A0ABT5V447_9ACTO</name>
<dbReference type="Proteomes" id="UP001219297">
    <property type="component" value="Unassembled WGS sequence"/>
</dbReference>
<sequence>MRTYRVTVTREESDWLGQCAEYPEAVDFAPTLKKLCKGMVDAIVLAADLPSGAKFNIQLEAGEGLSPELNVAFAIANRRLELRAEQARLQEATLHSIHVLREEGYSTRDIASALGITAGRVSQLAA</sequence>
<reference evidence="1 2" key="1">
    <citation type="submission" date="2023-02" db="EMBL/GenBank/DDBJ databases">
        <title>Defining the Infant Male Urobiome and Moving Towards Mechanisms in Urobiome Research.</title>
        <authorList>
            <person name="Reasoner S."/>
            <person name="Flores V."/>
            <person name="Van Horn G."/>
            <person name="Morales G."/>
            <person name="Peard L."/>
            <person name="Abelson B."/>
            <person name="Manuel C."/>
            <person name="Lee J."/>
            <person name="Baker B."/>
            <person name="Williams T."/>
            <person name="Schmitz J."/>
            <person name="Clayton D."/>
            <person name="Hadjifrangiskou M."/>
        </authorList>
    </citation>
    <scope>NUCLEOTIDE SEQUENCE [LARGE SCALE GENOMIC DNA]</scope>
    <source>
        <strain evidence="1 2">AS1053</strain>
    </source>
</reference>
<dbReference type="InterPro" id="IPR013324">
    <property type="entry name" value="RNA_pol_sigma_r3/r4-like"/>
</dbReference>
<dbReference type="RefSeq" id="WP_274733351.1">
    <property type="nucleotide sequence ID" value="NZ_CAMXYX010000025.1"/>
</dbReference>
<dbReference type="EMBL" id="JARBHI010000002">
    <property type="protein sequence ID" value="MDE1655749.1"/>
    <property type="molecule type" value="Genomic_DNA"/>
</dbReference>
<evidence type="ECO:0000313" key="1">
    <source>
        <dbReference type="EMBL" id="MDE1655749.1"/>
    </source>
</evidence>
<accession>A0ABT5V447</accession>
<dbReference type="SUPFAM" id="SSF88659">
    <property type="entry name" value="Sigma3 and sigma4 domains of RNA polymerase sigma factors"/>
    <property type="match status" value="1"/>
</dbReference>
<evidence type="ECO:0008006" key="3">
    <source>
        <dbReference type="Google" id="ProtNLM"/>
    </source>
</evidence>
<keyword evidence="2" id="KW-1185">Reference proteome</keyword>
<proteinExistence type="predicted"/>
<dbReference type="GeneID" id="83608406"/>
<organism evidence="1 2">
    <name type="scientific">Actinotignum sanguinis</name>
    <dbReference type="NCBI Taxonomy" id="1445614"/>
    <lineage>
        <taxon>Bacteria</taxon>
        <taxon>Bacillati</taxon>
        <taxon>Actinomycetota</taxon>
        <taxon>Actinomycetes</taxon>
        <taxon>Actinomycetales</taxon>
        <taxon>Actinomycetaceae</taxon>
        <taxon>Actinotignum</taxon>
    </lineage>
</organism>
<gene>
    <name evidence="1" type="ORF">PWJ81_01510</name>
</gene>